<evidence type="ECO:0000313" key="1">
    <source>
        <dbReference type="EMBL" id="OWK45488.1"/>
    </source>
</evidence>
<organism evidence="1 2">
    <name type="scientific">Fimbriiglobus ruber</name>
    <dbReference type="NCBI Taxonomy" id="1908690"/>
    <lineage>
        <taxon>Bacteria</taxon>
        <taxon>Pseudomonadati</taxon>
        <taxon>Planctomycetota</taxon>
        <taxon>Planctomycetia</taxon>
        <taxon>Gemmatales</taxon>
        <taxon>Gemmataceae</taxon>
        <taxon>Fimbriiglobus</taxon>
    </lineage>
</organism>
<keyword evidence="2" id="KW-1185">Reference proteome</keyword>
<reference evidence="2" key="1">
    <citation type="submission" date="2017-06" db="EMBL/GenBank/DDBJ databases">
        <title>Genome analysis of Fimbriiglobus ruber SP5, the first member of the order Planctomycetales with confirmed chitinolytic capability.</title>
        <authorList>
            <person name="Ravin N.V."/>
            <person name="Rakitin A.L."/>
            <person name="Ivanova A.A."/>
            <person name="Beletsky A.V."/>
            <person name="Kulichevskaya I.S."/>
            <person name="Mardanov A.V."/>
            <person name="Dedysh S.N."/>
        </authorList>
    </citation>
    <scope>NUCLEOTIDE SEQUENCE [LARGE SCALE GENOMIC DNA]</scope>
    <source>
        <strain evidence="2">SP5</strain>
    </source>
</reference>
<accession>A0A225E3W6</accession>
<dbReference type="RefSeq" id="WP_143392963.1">
    <property type="nucleotide sequence ID" value="NZ_NIDE01000002.1"/>
</dbReference>
<evidence type="ECO:0000313" key="2">
    <source>
        <dbReference type="Proteomes" id="UP000214646"/>
    </source>
</evidence>
<protein>
    <submittedName>
        <fullName evidence="1">Uncharacterized protein</fullName>
    </submittedName>
</protein>
<name>A0A225E3W6_9BACT</name>
<comment type="caution">
    <text evidence="1">The sequence shown here is derived from an EMBL/GenBank/DDBJ whole genome shotgun (WGS) entry which is preliminary data.</text>
</comment>
<gene>
    <name evidence="1" type="ORF">FRUB_01819</name>
</gene>
<proteinExistence type="predicted"/>
<dbReference type="AlphaFoldDB" id="A0A225E3W6"/>
<dbReference type="Proteomes" id="UP000214646">
    <property type="component" value="Unassembled WGS sequence"/>
</dbReference>
<dbReference type="EMBL" id="NIDE01000002">
    <property type="protein sequence ID" value="OWK45488.1"/>
    <property type="molecule type" value="Genomic_DNA"/>
</dbReference>
<sequence length="286" mass="32931">MPQALAMFKLPELPGQYWMLRDYVLQDARGARELYEFEVDGLLAGRPHRRVNDLYWGWGLGSGPLHFEFHWLWYWVASDWGSKPAYDLAGNWYVPRTFEHIATMSCPKHPLPDDLLDRLKRVEPLWHRAFVYVRFTEARLGRAWCDRFLADLRAAVRVVPVATMDQWLTQLDAEDFRQRDQASRNFAAHRDQCRAHLEAAERNARAPEVRLRITELLKVPPAPAAPFEEEFLEAVKYYAPGSAAARVRAILCDGAAGLPAVEKAKALRREDEETERVFRTLSAGGK</sequence>